<dbReference type="InterPro" id="IPR007492">
    <property type="entry name" value="LytTR_DNA-bd_dom"/>
</dbReference>
<accession>A0A6L5YTN2</accession>
<evidence type="ECO:0000313" key="2">
    <source>
        <dbReference type="EMBL" id="MST75820.1"/>
    </source>
</evidence>
<protein>
    <submittedName>
        <fullName evidence="2">LytTR family transcriptional regulator</fullName>
    </submittedName>
</protein>
<organism evidence="2 3">
    <name type="scientific">Roseburia porci</name>
    <dbReference type="NCBI Taxonomy" id="2605790"/>
    <lineage>
        <taxon>Bacteria</taxon>
        <taxon>Bacillati</taxon>
        <taxon>Bacillota</taxon>
        <taxon>Clostridia</taxon>
        <taxon>Lachnospirales</taxon>
        <taxon>Lachnospiraceae</taxon>
        <taxon>Roseburia</taxon>
    </lineage>
</organism>
<dbReference type="GO" id="GO:0000156">
    <property type="term" value="F:phosphorelay response regulator activity"/>
    <property type="evidence" value="ECO:0007669"/>
    <property type="project" value="InterPro"/>
</dbReference>
<dbReference type="PANTHER" id="PTHR37299:SF4">
    <property type="entry name" value="TRANSCRIPTIONAL REGULATOR"/>
    <property type="match status" value="1"/>
</dbReference>
<dbReference type="SMART" id="SM00850">
    <property type="entry name" value="LytTR"/>
    <property type="match status" value="1"/>
</dbReference>
<dbReference type="Pfam" id="PF04397">
    <property type="entry name" value="LytTR"/>
    <property type="match status" value="1"/>
</dbReference>
<dbReference type="InterPro" id="IPR046947">
    <property type="entry name" value="LytR-like"/>
</dbReference>
<reference evidence="2 3" key="1">
    <citation type="submission" date="2019-08" db="EMBL/GenBank/DDBJ databases">
        <title>In-depth cultivation of the pig gut microbiome towards novel bacterial diversity and tailored functional studies.</title>
        <authorList>
            <person name="Wylensek D."/>
            <person name="Hitch T.C.A."/>
            <person name="Clavel T."/>
        </authorList>
    </citation>
    <scope>NUCLEOTIDE SEQUENCE [LARGE SCALE GENOMIC DNA]</scope>
    <source>
        <strain evidence="2 3">MUC/MUC-530-WT-4D</strain>
    </source>
</reference>
<name>A0A6L5YTN2_9FIRM</name>
<dbReference type="AlphaFoldDB" id="A0A6L5YTN2"/>
<dbReference type="PROSITE" id="PS50930">
    <property type="entry name" value="HTH_LYTTR"/>
    <property type="match status" value="1"/>
</dbReference>
<dbReference type="Proteomes" id="UP000474024">
    <property type="component" value="Unassembled WGS sequence"/>
</dbReference>
<evidence type="ECO:0000313" key="3">
    <source>
        <dbReference type="Proteomes" id="UP000474024"/>
    </source>
</evidence>
<comment type="caution">
    <text evidence="2">The sequence shown here is derived from an EMBL/GenBank/DDBJ whole genome shotgun (WGS) entry which is preliminary data.</text>
</comment>
<proteinExistence type="predicted"/>
<feature type="domain" description="HTH LytTR-type" evidence="1">
    <location>
        <begin position="44"/>
        <end position="148"/>
    </location>
</feature>
<dbReference type="PANTHER" id="PTHR37299">
    <property type="entry name" value="TRANSCRIPTIONAL REGULATOR-RELATED"/>
    <property type="match status" value="1"/>
</dbReference>
<dbReference type="RefSeq" id="WP_154430790.1">
    <property type="nucleotide sequence ID" value="NZ_VUNI01000027.1"/>
</dbReference>
<dbReference type="GO" id="GO:0003677">
    <property type="term" value="F:DNA binding"/>
    <property type="evidence" value="ECO:0007669"/>
    <property type="project" value="InterPro"/>
</dbReference>
<dbReference type="EMBL" id="VUNI01000027">
    <property type="protein sequence ID" value="MST75820.1"/>
    <property type="molecule type" value="Genomic_DNA"/>
</dbReference>
<dbReference type="Gene3D" id="2.40.50.1020">
    <property type="entry name" value="LytTr DNA-binding domain"/>
    <property type="match status" value="1"/>
</dbReference>
<sequence>MKIKIEIDENLTEDEIVIHCKSLNEDIFSIQKKITDAVGSRQQMAVTKGETEFYLTLEDILFFETVGNAVAVHTAEQIYQTKLRLYELEEILPGSFMRVSKSTIMNIGRIQSIHKNITGASEVEFVGSPKKVFVSRSYFKPFMSKLEEKRLSK</sequence>
<gene>
    <name evidence="2" type="ORF">FYJ75_12595</name>
</gene>
<evidence type="ECO:0000259" key="1">
    <source>
        <dbReference type="PROSITE" id="PS50930"/>
    </source>
</evidence>
<keyword evidence="3" id="KW-1185">Reference proteome</keyword>